<reference evidence="2 4" key="1">
    <citation type="submission" date="2018-12" db="EMBL/GenBank/DDBJ databases">
        <authorList>
            <consortium name="Pathogen Informatics"/>
        </authorList>
    </citation>
    <scope>NUCLEOTIDE SEQUENCE [LARGE SCALE GENOMIC DNA]</scope>
    <source>
        <strain evidence="3 5">NCTC12971</strain>
        <strain evidence="2 4">NCTC9419</strain>
    </source>
</reference>
<dbReference type="PROSITE" id="PS51257">
    <property type="entry name" value="PROKAR_LIPOPROTEIN"/>
    <property type="match status" value="1"/>
</dbReference>
<evidence type="ECO:0000313" key="2">
    <source>
        <dbReference type="EMBL" id="VEA71615.1"/>
    </source>
</evidence>
<dbReference type="Proteomes" id="UP000271603">
    <property type="component" value="Chromosome"/>
</dbReference>
<dbReference type="Pfam" id="PF24295">
    <property type="entry name" value="DUF7480"/>
    <property type="match status" value="1"/>
</dbReference>
<dbReference type="NCBIfam" id="NF045617">
    <property type="entry name" value="mostly_LP"/>
    <property type="match status" value="1"/>
</dbReference>
<dbReference type="GeneID" id="61764038"/>
<gene>
    <name evidence="3" type="ORF">NCTC12971_00656</name>
    <name evidence="2" type="ORF">NCTC9419_03179</name>
</gene>
<name>A0A3S4JSP5_SERRU</name>
<dbReference type="EMBL" id="LR134155">
    <property type="protein sequence ID" value="VEA71615.1"/>
    <property type="molecule type" value="Genomic_DNA"/>
</dbReference>
<evidence type="ECO:0000313" key="4">
    <source>
        <dbReference type="Proteomes" id="UP000271603"/>
    </source>
</evidence>
<protein>
    <recommendedName>
        <fullName evidence="1">DUF7480 domain-containing protein</fullName>
    </recommendedName>
</protein>
<dbReference type="RefSeq" id="WP_054307634.1">
    <property type="nucleotide sequence ID" value="NZ_CAMIPJ010000002.1"/>
</dbReference>
<evidence type="ECO:0000259" key="1">
    <source>
        <dbReference type="Pfam" id="PF24295"/>
    </source>
</evidence>
<evidence type="ECO:0000313" key="3">
    <source>
        <dbReference type="EMBL" id="VTP60194.1"/>
    </source>
</evidence>
<accession>A0A3S4JSP5</accession>
<dbReference type="AlphaFoldDB" id="A0A3S4JSP5"/>
<dbReference type="EMBL" id="LR590463">
    <property type="protein sequence ID" value="VTP60194.1"/>
    <property type="molecule type" value="Genomic_DNA"/>
</dbReference>
<evidence type="ECO:0000313" key="5">
    <source>
        <dbReference type="Proteomes" id="UP000307968"/>
    </source>
</evidence>
<feature type="domain" description="DUF7480" evidence="1">
    <location>
        <begin position="40"/>
        <end position="125"/>
    </location>
</feature>
<organism evidence="2 4">
    <name type="scientific">Serratia rubidaea</name>
    <name type="common">Serratia marinorubra</name>
    <dbReference type="NCBI Taxonomy" id="61652"/>
    <lineage>
        <taxon>Bacteria</taxon>
        <taxon>Pseudomonadati</taxon>
        <taxon>Pseudomonadota</taxon>
        <taxon>Gammaproteobacteria</taxon>
        <taxon>Enterobacterales</taxon>
        <taxon>Yersiniaceae</taxon>
        <taxon>Serratia</taxon>
    </lineage>
</organism>
<sequence>MGKKLILVVAAIGLLSGCFGDRLEQRYAPDLPLEASLRSGQDVCIYPPPKDGEQQDTLLIAGGAEDKLLEVDGRALAQGICVTPHDYRFQADRPYSMRLNFVPAEARRQLQERYGRTFIARFKIVEQHGQRRIENLPAIDGKP</sequence>
<proteinExistence type="predicted"/>
<dbReference type="InterPro" id="IPR054657">
    <property type="entry name" value="T6SS_periplasmic_put"/>
</dbReference>
<dbReference type="Proteomes" id="UP000307968">
    <property type="component" value="Chromosome"/>
</dbReference>
<dbReference type="InterPro" id="IPR055903">
    <property type="entry name" value="DUF7480"/>
</dbReference>